<dbReference type="Proteomes" id="UP001597371">
    <property type="component" value="Unassembled WGS sequence"/>
</dbReference>
<dbReference type="EMBL" id="JBHUIJ010000013">
    <property type="protein sequence ID" value="MFD2237961.1"/>
    <property type="molecule type" value="Genomic_DNA"/>
</dbReference>
<dbReference type="InterPro" id="IPR013785">
    <property type="entry name" value="Aldolase_TIM"/>
</dbReference>
<sequence>MKAEDLHGMLPAIPTPLTRDGEVDLATLRTLVEANLEGGAKGIAPMGGTGEYTALSTAQRVSVVRETVKVVGGQVPVVAGVVSPGRAEAVEAGRAFKEAGADALLVVTPFYVVPSQQGVIDYFRSYRAEVDAPIVYYDVPSRTQFVTAVDTLAALADDGTVIGAKICNTDAHYFNRLSVAVGECISLLSGDDMMYAVHMLYGARGGILASAPMLPTTWARIHELLAAGHIAEGVRLHRKLLPVFAALFNEVNPGPLKAMMAELGQPVGPQCLPLTAPGEATRALISKAVAVVRSEGLH</sequence>
<keyword evidence="2 3" id="KW-0456">Lyase</keyword>
<evidence type="ECO:0000256" key="2">
    <source>
        <dbReference type="ARBA" id="ARBA00023239"/>
    </source>
</evidence>
<proteinExistence type="inferred from homology"/>
<dbReference type="RefSeq" id="WP_209739327.1">
    <property type="nucleotide sequence ID" value="NZ_CP072611.1"/>
</dbReference>
<comment type="caution">
    <text evidence="4">The sequence shown here is derived from an EMBL/GenBank/DDBJ whole genome shotgun (WGS) entry which is preliminary data.</text>
</comment>
<accession>A0ABW5CN87</accession>
<dbReference type="PANTHER" id="PTHR12128">
    <property type="entry name" value="DIHYDRODIPICOLINATE SYNTHASE"/>
    <property type="match status" value="1"/>
</dbReference>
<dbReference type="PIRSF" id="PIRSF001365">
    <property type="entry name" value="DHDPS"/>
    <property type="match status" value="1"/>
</dbReference>
<dbReference type="PANTHER" id="PTHR12128:SF66">
    <property type="entry name" value="4-HYDROXY-2-OXOGLUTARATE ALDOLASE, MITOCHONDRIAL"/>
    <property type="match status" value="1"/>
</dbReference>
<comment type="similarity">
    <text evidence="1 3">Belongs to the DapA family.</text>
</comment>
<evidence type="ECO:0000313" key="4">
    <source>
        <dbReference type="EMBL" id="MFD2237961.1"/>
    </source>
</evidence>
<evidence type="ECO:0000256" key="3">
    <source>
        <dbReference type="PIRNR" id="PIRNR001365"/>
    </source>
</evidence>
<dbReference type="PRINTS" id="PR00146">
    <property type="entry name" value="DHPICSNTHASE"/>
</dbReference>
<reference evidence="5" key="1">
    <citation type="journal article" date="2019" name="Int. J. Syst. Evol. Microbiol.">
        <title>The Global Catalogue of Microorganisms (GCM) 10K type strain sequencing project: providing services to taxonomists for standard genome sequencing and annotation.</title>
        <authorList>
            <consortium name="The Broad Institute Genomics Platform"/>
            <consortium name="The Broad Institute Genome Sequencing Center for Infectious Disease"/>
            <person name="Wu L."/>
            <person name="Ma J."/>
        </authorList>
    </citation>
    <scope>NUCLEOTIDE SEQUENCE [LARGE SCALE GENOMIC DNA]</scope>
    <source>
        <strain evidence="5">ZS-35-S2</strain>
    </source>
</reference>
<dbReference type="InterPro" id="IPR002220">
    <property type="entry name" value="DapA-like"/>
</dbReference>
<evidence type="ECO:0000313" key="5">
    <source>
        <dbReference type="Proteomes" id="UP001597371"/>
    </source>
</evidence>
<dbReference type="SMART" id="SM01130">
    <property type="entry name" value="DHDPS"/>
    <property type="match status" value="1"/>
</dbReference>
<organism evidence="4 5">
    <name type="scientific">Aureimonas populi</name>
    <dbReference type="NCBI Taxonomy" id="1701758"/>
    <lineage>
        <taxon>Bacteria</taxon>
        <taxon>Pseudomonadati</taxon>
        <taxon>Pseudomonadota</taxon>
        <taxon>Alphaproteobacteria</taxon>
        <taxon>Hyphomicrobiales</taxon>
        <taxon>Aurantimonadaceae</taxon>
        <taxon>Aureimonas</taxon>
    </lineage>
</organism>
<dbReference type="SUPFAM" id="SSF51569">
    <property type="entry name" value="Aldolase"/>
    <property type="match status" value="1"/>
</dbReference>
<dbReference type="Pfam" id="PF00701">
    <property type="entry name" value="DHDPS"/>
    <property type="match status" value="1"/>
</dbReference>
<evidence type="ECO:0000256" key="1">
    <source>
        <dbReference type="ARBA" id="ARBA00007592"/>
    </source>
</evidence>
<gene>
    <name evidence="4" type="ORF">ACFSKQ_10875</name>
</gene>
<keyword evidence="5" id="KW-1185">Reference proteome</keyword>
<name>A0ABW5CN87_9HYPH</name>
<protein>
    <submittedName>
        <fullName evidence="4">Dihydrodipicolinate synthase family protein</fullName>
    </submittedName>
</protein>
<dbReference type="Gene3D" id="3.20.20.70">
    <property type="entry name" value="Aldolase class I"/>
    <property type="match status" value="1"/>
</dbReference>
<dbReference type="CDD" id="cd00408">
    <property type="entry name" value="DHDPS-like"/>
    <property type="match status" value="1"/>
</dbReference>